<keyword evidence="2" id="KW-1185">Reference proteome</keyword>
<dbReference type="Pfam" id="PF05635">
    <property type="entry name" value="23S_rRNA_IVP"/>
    <property type="match status" value="1"/>
</dbReference>
<name>A0ABP9D5L1_9BACT</name>
<dbReference type="NCBIfam" id="TIGR02436">
    <property type="entry name" value="four helix bundle protein"/>
    <property type="match status" value="1"/>
</dbReference>
<dbReference type="Gene3D" id="1.20.1440.60">
    <property type="entry name" value="23S rRNA-intervening sequence"/>
    <property type="match status" value="1"/>
</dbReference>
<dbReference type="Proteomes" id="UP001500298">
    <property type="component" value="Unassembled WGS sequence"/>
</dbReference>
<dbReference type="PANTHER" id="PTHR38471">
    <property type="entry name" value="FOUR HELIX BUNDLE PROTEIN"/>
    <property type="match status" value="1"/>
</dbReference>
<dbReference type="PANTHER" id="PTHR38471:SF2">
    <property type="entry name" value="FOUR HELIX BUNDLE PROTEIN"/>
    <property type="match status" value="1"/>
</dbReference>
<dbReference type="InterPro" id="IPR036583">
    <property type="entry name" value="23S_rRNA_IVS_sf"/>
</dbReference>
<dbReference type="RefSeq" id="WP_345368772.1">
    <property type="nucleotide sequence ID" value="NZ_BAABJX010000007.1"/>
</dbReference>
<reference evidence="2" key="1">
    <citation type="journal article" date="2019" name="Int. J. Syst. Evol. Microbiol.">
        <title>The Global Catalogue of Microorganisms (GCM) 10K type strain sequencing project: providing services to taxonomists for standard genome sequencing and annotation.</title>
        <authorList>
            <consortium name="The Broad Institute Genomics Platform"/>
            <consortium name="The Broad Institute Genome Sequencing Center for Infectious Disease"/>
            <person name="Wu L."/>
            <person name="Ma J."/>
        </authorList>
    </citation>
    <scope>NUCLEOTIDE SEQUENCE [LARGE SCALE GENOMIC DNA]</scope>
    <source>
        <strain evidence="2">JCM 18326</strain>
    </source>
</reference>
<dbReference type="EMBL" id="BAABJX010000007">
    <property type="protein sequence ID" value="GAA4822859.1"/>
    <property type="molecule type" value="Genomic_DNA"/>
</dbReference>
<sequence length="115" mass="13216">MGVIVQKSYAFALSTVKLCHEIMRERKEYILTKQLIRSATSIGANVEEATGAQTRKDFIAKMYIAYKEAREAHYWFRLLNDLNLLTADQAQYHLAVAEEVKKILMSICKSSKENQ</sequence>
<accession>A0ABP9D5L1</accession>
<comment type="caution">
    <text evidence="1">The sequence shown here is derived from an EMBL/GenBank/DDBJ whole genome shotgun (WGS) entry which is preliminary data.</text>
</comment>
<protein>
    <submittedName>
        <fullName evidence="1">Four helix bundle protein</fullName>
    </submittedName>
</protein>
<evidence type="ECO:0000313" key="1">
    <source>
        <dbReference type="EMBL" id="GAA4822859.1"/>
    </source>
</evidence>
<evidence type="ECO:0000313" key="2">
    <source>
        <dbReference type="Proteomes" id="UP001500298"/>
    </source>
</evidence>
<organism evidence="1 2">
    <name type="scientific">Algivirga pacifica</name>
    <dbReference type="NCBI Taxonomy" id="1162670"/>
    <lineage>
        <taxon>Bacteria</taxon>
        <taxon>Pseudomonadati</taxon>
        <taxon>Bacteroidota</taxon>
        <taxon>Cytophagia</taxon>
        <taxon>Cytophagales</taxon>
        <taxon>Flammeovirgaceae</taxon>
        <taxon>Algivirga</taxon>
    </lineage>
</organism>
<proteinExistence type="predicted"/>
<dbReference type="SUPFAM" id="SSF158446">
    <property type="entry name" value="IVS-encoded protein-like"/>
    <property type="match status" value="1"/>
</dbReference>
<dbReference type="InterPro" id="IPR012657">
    <property type="entry name" value="23S_rRNA-intervening_sequence"/>
</dbReference>
<gene>
    <name evidence="1" type="ORF">GCM10023331_04090</name>
</gene>
<dbReference type="PIRSF" id="PIRSF035652">
    <property type="entry name" value="CHP02436"/>
    <property type="match status" value="1"/>
</dbReference>